<dbReference type="Proteomes" id="UP000694421">
    <property type="component" value="Unplaced"/>
</dbReference>
<feature type="region of interest" description="Disordered" evidence="1">
    <location>
        <begin position="281"/>
        <end position="372"/>
    </location>
</feature>
<feature type="region of interest" description="Disordered" evidence="1">
    <location>
        <begin position="1"/>
        <end position="26"/>
    </location>
</feature>
<protein>
    <submittedName>
        <fullName evidence="2">Uncharacterized protein</fullName>
    </submittedName>
</protein>
<organism evidence="2 3">
    <name type="scientific">Salvator merianae</name>
    <name type="common">Argentine black and white tegu</name>
    <name type="synonym">Tupinambis merianae</name>
    <dbReference type="NCBI Taxonomy" id="96440"/>
    <lineage>
        <taxon>Eukaryota</taxon>
        <taxon>Metazoa</taxon>
        <taxon>Chordata</taxon>
        <taxon>Craniata</taxon>
        <taxon>Vertebrata</taxon>
        <taxon>Euteleostomi</taxon>
        <taxon>Lepidosauria</taxon>
        <taxon>Squamata</taxon>
        <taxon>Bifurcata</taxon>
        <taxon>Unidentata</taxon>
        <taxon>Episquamata</taxon>
        <taxon>Laterata</taxon>
        <taxon>Teiioidea</taxon>
        <taxon>Teiidae</taxon>
        <taxon>Salvator</taxon>
    </lineage>
</organism>
<feature type="compositionally biased region" description="Basic residues" evidence="1">
    <location>
        <begin position="363"/>
        <end position="372"/>
    </location>
</feature>
<dbReference type="Ensembl" id="ENSSMRT00000011554.1">
    <property type="protein sequence ID" value="ENSSMRP00000009915.1"/>
    <property type="gene ID" value="ENSSMRG00000007882.1"/>
</dbReference>
<feature type="region of interest" description="Disordered" evidence="1">
    <location>
        <begin position="47"/>
        <end position="97"/>
    </location>
</feature>
<evidence type="ECO:0000313" key="2">
    <source>
        <dbReference type="Ensembl" id="ENSSMRP00000009915.1"/>
    </source>
</evidence>
<feature type="compositionally biased region" description="Basic residues" evidence="1">
    <location>
        <begin position="1"/>
        <end position="10"/>
    </location>
</feature>
<feature type="compositionally biased region" description="Pro residues" evidence="1">
    <location>
        <begin position="298"/>
        <end position="317"/>
    </location>
</feature>
<dbReference type="GeneTree" id="ENSGT00990000211035"/>
<reference evidence="2" key="1">
    <citation type="submission" date="2025-08" db="UniProtKB">
        <authorList>
            <consortium name="Ensembl"/>
        </authorList>
    </citation>
    <scope>IDENTIFICATION</scope>
</reference>
<evidence type="ECO:0000313" key="3">
    <source>
        <dbReference type="Proteomes" id="UP000694421"/>
    </source>
</evidence>
<evidence type="ECO:0000256" key="1">
    <source>
        <dbReference type="SAM" id="MobiDB-lite"/>
    </source>
</evidence>
<keyword evidence="3" id="KW-1185">Reference proteome</keyword>
<reference evidence="2" key="2">
    <citation type="submission" date="2025-09" db="UniProtKB">
        <authorList>
            <consortium name="Ensembl"/>
        </authorList>
    </citation>
    <scope>IDENTIFICATION</scope>
</reference>
<feature type="compositionally biased region" description="Pro residues" evidence="1">
    <location>
        <begin position="337"/>
        <end position="353"/>
    </location>
</feature>
<proteinExistence type="predicted"/>
<accession>A0A8D0DN34</accession>
<feature type="compositionally biased region" description="Low complexity" evidence="1">
    <location>
        <begin position="318"/>
        <end position="336"/>
    </location>
</feature>
<name>A0A8D0DN34_SALMN</name>
<sequence length="372" mass="39940">MPPRPPRARSPRPSLTPPKDLPLPSTLICKSESHTSFRAVVETSKEELCSVLGSRKSPPPRSKSPKGKERDQRPSGSPKEGQKTISRPGSPKDKLGEGDAVLDLVSHRLSWADTVPESPKPSTSMKPPSPVCLPFLGSLEAHEPTTPARPPLSEASVTGQTQLELSCIVAAQMQLHQDKCTLAPAPPQLQRLGQEIVGSLDKDRAMRDLCLSLAKSPQEGRCVEYPVCLLCARCNPSCAHPRRRHGPSLLVYPQQSVQDGELHIGLGFLLKMKKAEAAEWGQEQELDATQAQPKGKGRPPPAARPRPRSAPPVPPAAPASRPRSPAPRGGPATAAPTPRPARAAPPRPRPPPATGATPPWCRGGRRRSSRSR</sequence>
<dbReference type="AlphaFoldDB" id="A0A8D0DN34"/>